<dbReference type="InterPro" id="IPR045351">
    <property type="entry name" value="DUF6531"/>
</dbReference>
<evidence type="ECO:0000313" key="5">
    <source>
        <dbReference type="Proteomes" id="UP000008229"/>
    </source>
</evidence>
<feature type="domain" description="DUF6531" evidence="2">
    <location>
        <begin position="244"/>
        <end position="294"/>
    </location>
</feature>
<reference evidence="4 5" key="1">
    <citation type="journal article" date="2010" name="Stand. Genomic Sci.">
        <title>Complete genome sequence of Conexibacter woesei type strain (ID131577).</title>
        <authorList>
            <person name="Pukall R."/>
            <person name="Lapidus A."/>
            <person name="Glavina Del Rio T."/>
            <person name="Copeland A."/>
            <person name="Tice H."/>
            <person name="Cheng J.-F."/>
            <person name="Lucas S."/>
            <person name="Chen F."/>
            <person name="Nolan M."/>
            <person name="Bruce D."/>
            <person name="Goodwin L."/>
            <person name="Pitluck S."/>
            <person name="Mavromatis K."/>
            <person name="Ivanova N."/>
            <person name="Ovchinnikova G."/>
            <person name="Pati A."/>
            <person name="Chen A."/>
            <person name="Palaniappan K."/>
            <person name="Land M."/>
            <person name="Hauser L."/>
            <person name="Chang Y.-J."/>
            <person name="Jeffries C.D."/>
            <person name="Chain P."/>
            <person name="Meincke L."/>
            <person name="Sims D."/>
            <person name="Brettin T."/>
            <person name="Detter J.C."/>
            <person name="Rohde M."/>
            <person name="Goeker M."/>
            <person name="Bristow J."/>
            <person name="Eisen J.A."/>
            <person name="Markowitz V."/>
            <person name="Kyrpides N.C."/>
            <person name="Klenk H.-P."/>
            <person name="Hugenholtz P."/>
        </authorList>
    </citation>
    <scope>NUCLEOTIDE SEQUENCE [LARGE SCALE GENOMIC DNA]</scope>
    <source>
        <strain evidence="5">DSM 14684 / CIP 108061 / JCM 11494 / NBRC 100937 / ID131577</strain>
    </source>
</reference>
<dbReference type="NCBIfam" id="TIGR01643">
    <property type="entry name" value="YD_repeat_2x"/>
    <property type="match status" value="1"/>
</dbReference>
<dbReference type="Pfam" id="PF20148">
    <property type="entry name" value="DUF6531"/>
    <property type="match status" value="1"/>
</dbReference>
<dbReference type="InterPro" id="IPR050708">
    <property type="entry name" value="T6SS_VgrG/RHS"/>
</dbReference>
<dbReference type="InterPro" id="IPR006530">
    <property type="entry name" value="YD"/>
</dbReference>
<dbReference type="Pfam" id="PF25023">
    <property type="entry name" value="TEN_YD-shell"/>
    <property type="match status" value="1"/>
</dbReference>
<dbReference type="HOGENOM" id="CLU_247242_0_0_11"/>
<dbReference type="eggNOG" id="COG3209">
    <property type="taxonomic scope" value="Bacteria"/>
</dbReference>
<feature type="domain" description="Teneurin-like YD-shell" evidence="3">
    <location>
        <begin position="948"/>
        <end position="1065"/>
    </location>
</feature>
<evidence type="ECO:0000313" key="4">
    <source>
        <dbReference type="EMBL" id="ADB49122.1"/>
    </source>
</evidence>
<dbReference type="STRING" id="469383.Cwoe_0689"/>
<organism evidence="4 5">
    <name type="scientific">Conexibacter woesei (strain DSM 14684 / CCUG 47730 / CIP 108061 / JCM 11494 / NBRC 100937 / ID131577)</name>
    <dbReference type="NCBI Taxonomy" id="469383"/>
    <lineage>
        <taxon>Bacteria</taxon>
        <taxon>Bacillati</taxon>
        <taxon>Actinomycetota</taxon>
        <taxon>Thermoleophilia</taxon>
        <taxon>Solirubrobacterales</taxon>
        <taxon>Conexibacteraceae</taxon>
        <taxon>Conexibacter</taxon>
    </lineage>
</organism>
<protein>
    <submittedName>
        <fullName evidence="4">YD repeat protein</fullName>
    </submittedName>
</protein>
<name>D3F9F5_CONWI</name>
<dbReference type="KEGG" id="cwo:Cwoe_0689"/>
<dbReference type="EMBL" id="CP001854">
    <property type="protein sequence ID" value="ADB49122.1"/>
    <property type="molecule type" value="Genomic_DNA"/>
</dbReference>
<dbReference type="InterPro" id="IPR056823">
    <property type="entry name" value="TEN-like_YD-shell"/>
</dbReference>
<reference evidence="5" key="2">
    <citation type="submission" date="2010-01" db="EMBL/GenBank/DDBJ databases">
        <title>The complete genome of Conexibacter woesei DSM 14684.</title>
        <authorList>
            <consortium name="US DOE Joint Genome Institute (JGI-PGF)"/>
            <person name="Lucas S."/>
            <person name="Copeland A."/>
            <person name="Lapidus A."/>
            <person name="Glavina del Rio T."/>
            <person name="Dalin E."/>
            <person name="Tice H."/>
            <person name="Bruce D."/>
            <person name="Goodwin L."/>
            <person name="Pitluck S."/>
            <person name="Kyrpides N."/>
            <person name="Mavromatis K."/>
            <person name="Ivanova N."/>
            <person name="Mikhailova N."/>
            <person name="Chertkov O."/>
            <person name="Brettin T."/>
            <person name="Detter J.C."/>
            <person name="Han C."/>
            <person name="Larimer F."/>
            <person name="Land M."/>
            <person name="Hauser L."/>
            <person name="Markowitz V."/>
            <person name="Cheng J.-F."/>
            <person name="Hugenholtz P."/>
            <person name="Woyke T."/>
            <person name="Wu D."/>
            <person name="Pukall R."/>
            <person name="Steenblock K."/>
            <person name="Schneider S."/>
            <person name="Klenk H.-P."/>
            <person name="Eisen J.A."/>
        </authorList>
    </citation>
    <scope>NUCLEOTIDE SEQUENCE [LARGE SCALE GENOMIC DNA]</scope>
    <source>
        <strain evidence="5">DSM 14684 / CIP 108061 / JCM 11494 / NBRC 100937 / ID131577</strain>
    </source>
</reference>
<keyword evidence="1" id="KW-0677">Repeat</keyword>
<dbReference type="PANTHER" id="PTHR32305">
    <property type="match status" value="1"/>
</dbReference>
<dbReference type="Gene3D" id="2.180.10.10">
    <property type="entry name" value="RHS repeat-associated core"/>
    <property type="match status" value="2"/>
</dbReference>
<keyword evidence="5" id="KW-1185">Reference proteome</keyword>
<dbReference type="Proteomes" id="UP000008229">
    <property type="component" value="Chromosome"/>
</dbReference>
<evidence type="ECO:0000259" key="2">
    <source>
        <dbReference type="Pfam" id="PF20148"/>
    </source>
</evidence>
<dbReference type="InterPro" id="IPR022385">
    <property type="entry name" value="Rhs_assc_core"/>
</dbReference>
<gene>
    <name evidence="4" type="ordered locus">Cwoe_0689</name>
</gene>
<accession>D3F9F5</accession>
<proteinExistence type="predicted"/>
<evidence type="ECO:0000256" key="1">
    <source>
        <dbReference type="ARBA" id="ARBA00022737"/>
    </source>
</evidence>
<dbReference type="NCBIfam" id="TIGR03696">
    <property type="entry name" value="Rhs_assc_core"/>
    <property type="match status" value="1"/>
</dbReference>
<dbReference type="PANTHER" id="PTHR32305:SF15">
    <property type="entry name" value="PROTEIN RHSA-RELATED"/>
    <property type="match status" value="1"/>
</dbReference>
<evidence type="ECO:0000259" key="3">
    <source>
        <dbReference type="Pfam" id="PF25023"/>
    </source>
</evidence>
<sequence>MSDRTLERARAVKVPPGANGPIEFDLSPLVTDWRRWTATNGQSGIPNNGVRLEHEDWYPGNEQARLWCPYHIGSRRPECDRTDYASKFHPDPALRPVLEVRSWPTAPAGSAVISPEEGELTGRFVRLQARALHSSVTGVQFQYIAGNARRWVDIPAAALRTTNREQVTNSTIPVSGPTGDRRSEMAVWDLAATPGGEVDGPVHVRAYLESSQLLQGGATPEVNFRADRAGIVGTANAAVGPGAVDLMTGEFSMGETDASQAAFLGKLALSRTYSSRGVPRRNADMFGPGWEGSVDPDGGDLPYKGIYNFTEIREETEVRHKISAQEYDWELFNNQILNCWLEAEDEAAERACLAKRPTIGYTVEDLPTTKIWEYRYAVVEFGDGTKARFKQTRNPDGQVTGWEADGALAGYKIDHQATATAGVWEFVLTEPGGGVARFRSEIGGSPYYRIASYQQSGSTSQQTYTYEPSGNRQRLKRVTAPYPTGGTPRWMDFQWGDVGGRNLRVVAVRVGSGTGTGTTVARYTYNARGRLLRAWDPRTPTLVTEYVYDTRGLLSEVRPPGEEEWRLTYDEIRGDIGYRLTSVSRDHPDGGTATRTIRYDVPLTGPSAPYDMSTGETARWGQADDLPWQAVAIFPEDDVPPATNVDYSRATIHYLNLDGREVNVAAPGGHLTTTEYDANGNTIRELSATNRQRALDAGASSATIAHDLSTLRTYSQDGADLIGTYEPRTNITLSNGTVVTGRRFTTTHYDQGAPAGGPYHLPTSRWRGVEIGPGNRADERQTVEYGYNGHGGMSGWVARRATTTTIDPAGERLTSYSILHPTYPLVEETRRPRGAAGGARPDVRFYQYADVAPSSRIPAALRTGSVCEVGAPSGFLCMDSESTTPTASVVRRWYRFDPFGQQTDLWESKTLTRTGAPARHTQTIYDTAGRVTNVNVAGGQGEPVPTTTFTYSPTTGRRATVAANGRGTIISTHDSNGRLSQYTDTTGLITRYAYNLRGRMTQTVEDGGRTVRYGYDTRENLITVNDPDLSGPITADYDADGMPTNETLPSGLRARYVYDESGTPTSLTWEQTTGCASDCVRARSVIDGRDADGRNTGHRAEGEDETYSYDRVGRLAQVATTAGTICVRQQFVYDASYNRTRADTVTSAPAGRCGTGTASAQTWSHDVADRVMAAGWTHDDFGRATSVPAPDSGGRGILTGSYYTDDLVRQLSLDGRTHTYDRDPTGRTTTVNSTGGAAAAIATTNRYADSSDAPVLTTRSDGTAVREISGATGNLVALKDGVRLDYQLTDLLGNIVATVPASAADSRPVATTTYDPFGTITSDAPNVIDWTTGTPGYGWLGGRQRTTQFEQVQGAGPPMEMGVRVYLPGVGRFLQRDPVEGGSANPYEYAFQDPVNKSDLSGAMTCENLMGSFCQIDDWIHDAVVEPIRSGTSYIFKKCLAGSGWGTVFSIGRYLYKSKDTVGSLLGKLRMYRQRMNTFVYTPRQLSVARLGYEITKKKLHNLGKIARSSTGIGVGIACIDGVFGEYWPVG</sequence>